<proteinExistence type="predicted"/>
<organism evidence="1 2">
    <name type="scientific">Acorus calamus</name>
    <name type="common">Sweet flag</name>
    <dbReference type="NCBI Taxonomy" id="4465"/>
    <lineage>
        <taxon>Eukaryota</taxon>
        <taxon>Viridiplantae</taxon>
        <taxon>Streptophyta</taxon>
        <taxon>Embryophyta</taxon>
        <taxon>Tracheophyta</taxon>
        <taxon>Spermatophyta</taxon>
        <taxon>Magnoliopsida</taxon>
        <taxon>Liliopsida</taxon>
        <taxon>Acoraceae</taxon>
        <taxon>Acorus</taxon>
    </lineage>
</organism>
<evidence type="ECO:0000313" key="1">
    <source>
        <dbReference type="EMBL" id="KAK1310551.1"/>
    </source>
</evidence>
<keyword evidence="2" id="KW-1185">Reference proteome</keyword>
<accession>A0AAV9EAG0</accession>
<evidence type="ECO:0000313" key="2">
    <source>
        <dbReference type="Proteomes" id="UP001180020"/>
    </source>
</evidence>
<dbReference type="Proteomes" id="UP001180020">
    <property type="component" value="Unassembled WGS sequence"/>
</dbReference>
<reference evidence="1" key="1">
    <citation type="journal article" date="2023" name="Nat. Commun.">
        <title>Diploid and tetraploid genomes of Acorus and the evolution of monocots.</title>
        <authorList>
            <person name="Ma L."/>
            <person name="Liu K.W."/>
            <person name="Li Z."/>
            <person name="Hsiao Y.Y."/>
            <person name="Qi Y."/>
            <person name="Fu T."/>
            <person name="Tang G.D."/>
            <person name="Zhang D."/>
            <person name="Sun W.H."/>
            <person name="Liu D.K."/>
            <person name="Li Y."/>
            <person name="Chen G.Z."/>
            <person name="Liu X.D."/>
            <person name="Liao X.Y."/>
            <person name="Jiang Y.T."/>
            <person name="Yu X."/>
            <person name="Hao Y."/>
            <person name="Huang J."/>
            <person name="Zhao X.W."/>
            <person name="Ke S."/>
            <person name="Chen Y.Y."/>
            <person name="Wu W.L."/>
            <person name="Hsu J.L."/>
            <person name="Lin Y.F."/>
            <person name="Huang M.D."/>
            <person name="Li C.Y."/>
            <person name="Huang L."/>
            <person name="Wang Z.W."/>
            <person name="Zhao X."/>
            <person name="Zhong W.Y."/>
            <person name="Peng D.H."/>
            <person name="Ahmad S."/>
            <person name="Lan S."/>
            <person name="Zhang J.S."/>
            <person name="Tsai W.C."/>
            <person name="Van de Peer Y."/>
            <person name="Liu Z.J."/>
        </authorList>
    </citation>
    <scope>NUCLEOTIDE SEQUENCE</scope>
    <source>
        <strain evidence="1">CP</strain>
    </source>
</reference>
<protein>
    <submittedName>
        <fullName evidence="1">Uncharacterized protein</fullName>
    </submittedName>
</protein>
<sequence length="171" mass="19247">MPLHHPTPPLHLPNPCLPRHYLSNEASFYGLDHLLRSSLFGVSSSDLTIPRERGCAQQSILHSATVYTHLDEISSLRCVRPDFTAIASPDSPSLHFYSLYGGRHAGSAQWSGPSDPIVHTRRWWSSLLSTMTPSILTKMEHSHTNWPEIGSHGSMKKTDEEFFLNFLLSRD</sequence>
<reference evidence="1" key="2">
    <citation type="submission" date="2023-06" db="EMBL/GenBank/DDBJ databases">
        <authorList>
            <person name="Ma L."/>
            <person name="Liu K.-W."/>
            <person name="Li Z."/>
            <person name="Hsiao Y.-Y."/>
            <person name="Qi Y."/>
            <person name="Fu T."/>
            <person name="Tang G."/>
            <person name="Zhang D."/>
            <person name="Sun W.-H."/>
            <person name="Liu D.-K."/>
            <person name="Li Y."/>
            <person name="Chen G.-Z."/>
            <person name="Liu X.-D."/>
            <person name="Liao X.-Y."/>
            <person name="Jiang Y.-T."/>
            <person name="Yu X."/>
            <person name="Hao Y."/>
            <person name="Huang J."/>
            <person name="Zhao X.-W."/>
            <person name="Ke S."/>
            <person name="Chen Y.-Y."/>
            <person name="Wu W.-L."/>
            <person name="Hsu J.-L."/>
            <person name="Lin Y.-F."/>
            <person name="Huang M.-D."/>
            <person name="Li C.-Y."/>
            <person name="Huang L."/>
            <person name="Wang Z.-W."/>
            <person name="Zhao X."/>
            <person name="Zhong W.-Y."/>
            <person name="Peng D.-H."/>
            <person name="Ahmad S."/>
            <person name="Lan S."/>
            <person name="Zhang J.-S."/>
            <person name="Tsai W.-C."/>
            <person name="Van De Peer Y."/>
            <person name="Liu Z.-J."/>
        </authorList>
    </citation>
    <scope>NUCLEOTIDE SEQUENCE</scope>
    <source>
        <strain evidence="1">CP</strain>
        <tissue evidence="1">Leaves</tissue>
    </source>
</reference>
<dbReference type="EMBL" id="JAUJYO010000008">
    <property type="protein sequence ID" value="KAK1310551.1"/>
    <property type="molecule type" value="Genomic_DNA"/>
</dbReference>
<gene>
    <name evidence="1" type="ORF">QJS10_CPA08g01575</name>
</gene>
<comment type="caution">
    <text evidence="1">The sequence shown here is derived from an EMBL/GenBank/DDBJ whole genome shotgun (WGS) entry which is preliminary data.</text>
</comment>
<name>A0AAV9EAG0_ACOCL</name>
<dbReference type="AlphaFoldDB" id="A0AAV9EAG0"/>